<sequence length="129" mass="13404">MDETHAADCLGTHPTGQACDASHSPPGVALGPLSAAYPSTDRERGGGDSPGRHMATFTNQNECGPRRPGVCPYSSAPVASRSCFQPLYEYLCGTEASWGWTFIPSPGPCRPGPNPSPRGITVASPLCST</sequence>
<evidence type="ECO:0000313" key="2">
    <source>
        <dbReference type="EMBL" id="CAI9173115.1"/>
    </source>
</evidence>
<gene>
    <name evidence="2" type="ORF">MRATA1EN1_LOCUS22077</name>
</gene>
<evidence type="ECO:0000313" key="3">
    <source>
        <dbReference type="Proteomes" id="UP001176941"/>
    </source>
</evidence>
<protein>
    <submittedName>
        <fullName evidence="2">Uncharacterized protein</fullName>
    </submittedName>
</protein>
<dbReference type="EMBL" id="OX459969">
    <property type="protein sequence ID" value="CAI9173115.1"/>
    <property type="molecule type" value="Genomic_DNA"/>
</dbReference>
<proteinExistence type="predicted"/>
<organism evidence="2 3">
    <name type="scientific">Rangifer tarandus platyrhynchus</name>
    <name type="common">Svalbard reindeer</name>
    <dbReference type="NCBI Taxonomy" id="3082113"/>
    <lineage>
        <taxon>Eukaryota</taxon>
        <taxon>Metazoa</taxon>
        <taxon>Chordata</taxon>
        <taxon>Craniata</taxon>
        <taxon>Vertebrata</taxon>
        <taxon>Euteleostomi</taxon>
        <taxon>Mammalia</taxon>
        <taxon>Eutheria</taxon>
        <taxon>Laurasiatheria</taxon>
        <taxon>Artiodactyla</taxon>
        <taxon>Ruminantia</taxon>
        <taxon>Pecora</taxon>
        <taxon>Cervidae</taxon>
        <taxon>Odocoileinae</taxon>
        <taxon>Rangifer</taxon>
    </lineage>
</organism>
<keyword evidence="3" id="KW-1185">Reference proteome</keyword>
<feature type="region of interest" description="Disordered" evidence="1">
    <location>
        <begin position="15"/>
        <end position="53"/>
    </location>
</feature>
<name>A0ABN8ZGT7_RANTA</name>
<reference evidence="2" key="1">
    <citation type="submission" date="2023-04" db="EMBL/GenBank/DDBJ databases">
        <authorList>
            <consortium name="ELIXIR-Norway"/>
        </authorList>
    </citation>
    <scope>NUCLEOTIDE SEQUENCE [LARGE SCALE GENOMIC DNA]</scope>
</reference>
<dbReference type="Proteomes" id="UP001176941">
    <property type="component" value="Chromosome 33"/>
</dbReference>
<evidence type="ECO:0000256" key="1">
    <source>
        <dbReference type="SAM" id="MobiDB-lite"/>
    </source>
</evidence>
<accession>A0ABN8ZGT7</accession>